<accession>A0A5S9MIC3</accession>
<gene>
    <name evidence="1" type="ORF">BsIDN1_64710</name>
</gene>
<dbReference type="AlphaFoldDB" id="A0A5S9MIC3"/>
<dbReference type="Proteomes" id="UP000464658">
    <property type="component" value="Chromosome"/>
</dbReference>
<sequence>MTSEKVFERLAIIYLRLFFFFLMIQGVRAEESSPLAQIAEGLKTSKLKSMDGPFMPRQM</sequence>
<evidence type="ECO:0000313" key="1">
    <source>
        <dbReference type="EMBL" id="BBP92853.1"/>
    </source>
</evidence>
<reference evidence="1 2" key="1">
    <citation type="submission" date="2019-12" db="EMBL/GenBank/DDBJ databases">
        <title>Full genome sequence of a Bacillus safensis strain isolated from commercially available natto in Indonesia.</title>
        <authorList>
            <person name="Yoshida M."/>
            <person name="Uomi M."/>
            <person name="Waturangi D."/>
            <person name="Ekaputri J.J."/>
            <person name="Setiamarga D.H.E."/>
        </authorList>
    </citation>
    <scope>NUCLEOTIDE SEQUENCE [LARGE SCALE GENOMIC DNA]</scope>
    <source>
        <strain evidence="1 2">IDN1</strain>
    </source>
</reference>
<name>A0A5S9MIC3_BACIA</name>
<dbReference type="EMBL" id="AP021906">
    <property type="protein sequence ID" value="BBP92853.1"/>
    <property type="molecule type" value="Genomic_DNA"/>
</dbReference>
<protein>
    <submittedName>
        <fullName evidence="1">Uncharacterized protein</fullName>
    </submittedName>
</protein>
<proteinExistence type="predicted"/>
<evidence type="ECO:0000313" key="2">
    <source>
        <dbReference type="Proteomes" id="UP000464658"/>
    </source>
</evidence>
<organism evidence="1 2">
    <name type="scientific">Bacillus safensis</name>
    <dbReference type="NCBI Taxonomy" id="561879"/>
    <lineage>
        <taxon>Bacteria</taxon>
        <taxon>Bacillati</taxon>
        <taxon>Bacillota</taxon>
        <taxon>Bacilli</taxon>
        <taxon>Bacillales</taxon>
        <taxon>Bacillaceae</taxon>
        <taxon>Bacillus</taxon>
    </lineage>
</organism>